<reference evidence="3 4" key="1">
    <citation type="submission" date="2019-04" db="EMBL/GenBank/DDBJ databases">
        <title>Azoarcus nasutitermitis sp. nov. isolated from termite nest.</title>
        <authorList>
            <person name="Lin S.-Y."/>
            <person name="Hameed A."/>
            <person name="Hsu Y.-H."/>
            <person name="Young C.-C."/>
        </authorList>
    </citation>
    <scope>NUCLEOTIDE SEQUENCE [LARGE SCALE GENOMIC DNA]</scope>
    <source>
        <strain evidence="3 4">CC-YHH838</strain>
    </source>
</reference>
<feature type="signal peptide" evidence="1">
    <location>
        <begin position="1"/>
        <end position="30"/>
    </location>
</feature>
<evidence type="ECO:0000259" key="2">
    <source>
        <dbReference type="Pfam" id="PF07484"/>
    </source>
</evidence>
<dbReference type="EMBL" id="SSOC01000005">
    <property type="protein sequence ID" value="THF63626.1"/>
    <property type="molecule type" value="Genomic_DNA"/>
</dbReference>
<dbReference type="Gene3D" id="3.90.1340.10">
    <property type="entry name" value="Phage tail collar domain"/>
    <property type="match status" value="1"/>
</dbReference>
<name>A0A4S4AUL6_9RHOO</name>
<keyword evidence="4" id="KW-1185">Reference proteome</keyword>
<dbReference type="SUPFAM" id="SSF88874">
    <property type="entry name" value="Receptor-binding domain of short tail fibre protein gp12"/>
    <property type="match status" value="1"/>
</dbReference>
<evidence type="ECO:0000256" key="1">
    <source>
        <dbReference type="SAM" id="SignalP"/>
    </source>
</evidence>
<feature type="domain" description="Phage tail collar" evidence="2">
    <location>
        <begin position="48"/>
        <end position="95"/>
    </location>
</feature>
<proteinExistence type="predicted"/>
<dbReference type="OrthoDB" id="8613813at2"/>
<accession>A0A4S4AUL6</accession>
<gene>
    <name evidence="3" type="ORF">E6C76_13600</name>
</gene>
<evidence type="ECO:0000313" key="4">
    <source>
        <dbReference type="Proteomes" id="UP000308430"/>
    </source>
</evidence>
<dbReference type="Pfam" id="PF07484">
    <property type="entry name" value="Collar"/>
    <property type="match status" value="1"/>
</dbReference>
<evidence type="ECO:0000313" key="3">
    <source>
        <dbReference type="EMBL" id="THF63626.1"/>
    </source>
</evidence>
<protein>
    <recommendedName>
        <fullName evidence="2">Phage tail collar domain-containing protein</fullName>
    </recommendedName>
</protein>
<comment type="caution">
    <text evidence="3">The sequence shown here is derived from an EMBL/GenBank/DDBJ whole genome shotgun (WGS) entry which is preliminary data.</text>
</comment>
<dbReference type="AlphaFoldDB" id="A0A4S4AUL6"/>
<dbReference type="RefSeq" id="WP_136348787.1">
    <property type="nucleotide sequence ID" value="NZ_SSOC01000005.1"/>
</dbReference>
<dbReference type="InterPro" id="IPR011083">
    <property type="entry name" value="Phage_tail_collar_dom"/>
</dbReference>
<dbReference type="Proteomes" id="UP000308430">
    <property type="component" value="Unassembled WGS sequence"/>
</dbReference>
<feature type="chain" id="PRO_5020998615" description="Phage tail collar domain-containing protein" evidence="1">
    <location>
        <begin position="31"/>
        <end position="265"/>
    </location>
</feature>
<dbReference type="InterPro" id="IPR037053">
    <property type="entry name" value="Phage_tail_collar_dom_sf"/>
</dbReference>
<keyword evidence="1" id="KW-0732">Signal</keyword>
<organism evidence="3 4">
    <name type="scientific">Pseudothauera nasutitermitis</name>
    <dbReference type="NCBI Taxonomy" id="2565930"/>
    <lineage>
        <taxon>Bacteria</taxon>
        <taxon>Pseudomonadati</taxon>
        <taxon>Pseudomonadota</taxon>
        <taxon>Betaproteobacteria</taxon>
        <taxon>Rhodocyclales</taxon>
        <taxon>Zoogloeaceae</taxon>
        <taxon>Pseudothauera</taxon>
    </lineage>
</organism>
<sequence length="265" mass="26511">MKQRHSKRIRTLLLLTGLAGGLGTGTNALACAAEPYIGSVCIMAMVRTSFYGFLPANGATLNVAQYQALYSLVGNTYGGSAPQNFKIPDLRGRVVVGAGQASNKIYAPGEYGGAAVTTLTLSQIPQHTHTLGTGATATAGIGTLAASTTLSGLSGTVNGASFSLRGSSGGTLTNNPSGNSLGTSAGTVRVYSDAAPSVDMKSGSIGGSATIQFTGTPSTTLSGAPAVSLGGHTESTGGGQPISIMPPYLAMNYFIATSGTYPMQD</sequence>